<evidence type="ECO:0000313" key="5">
    <source>
        <dbReference type="Proteomes" id="UP001500962"/>
    </source>
</evidence>
<feature type="region of interest" description="Disordered" evidence="1">
    <location>
        <begin position="1"/>
        <end position="26"/>
    </location>
</feature>
<sequence>MTEERQTDRDPDRVQTRACEQRRKEPQRKWRLQPIEQYEKDLYDRLIERDAKTRMKVVREFESYLLEEVAPSADVSIHGIRDAVQRDVEGHRDDVLISNPSLGWETVERHLQNSLLCSVAEPSHRS</sequence>
<dbReference type="GeneID" id="71764154"/>
<evidence type="ECO:0000313" key="3">
    <source>
        <dbReference type="EMBL" id="UOO97593.1"/>
    </source>
</evidence>
<keyword evidence="3" id="KW-0614">Plasmid</keyword>
<evidence type="ECO:0000256" key="1">
    <source>
        <dbReference type="SAM" id="MobiDB-lite"/>
    </source>
</evidence>
<dbReference type="Proteomes" id="UP001500962">
    <property type="component" value="Unassembled WGS sequence"/>
</dbReference>
<keyword evidence="4" id="KW-1185">Reference proteome</keyword>
<dbReference type="AlphaFoldDB" id="A0AAV3SMQ3"/>
<dbReference type="RefSeq" id="WP_244707287.1">
    <property type="nucleotide sequence ID" value="NZ_BAAADN010000092.1"/>
</dbReference>
<protein>
    <submittedName>
        <fullName evidence="2">Uncharacterized protein</fullName>
    </submittedName>
</protein>
<reference evidence="2" key="3">
    <citation type="submission" date="2023-12" db="EMBL/GenBank/DDBJ databases">
        <authorList>
            <person name="Sun Q."/>
            <person name="Inoue M."/>
        </authorList>
    </citation>
    <scope>NUCLEOTIDE SEQUENCE</scope>
    <source>
        <strain evidence="2">JCM 12289</strain>
    </source>
</reference>
<reference evidence="3" key="2">
    <citation type="submission" date="2022-04" db="EMBL/GenBank/DDBJ databases">
        <title>Sequencing and genomic assembly of Halococcus dombrowskii.</title>
        <authorList>
            <person name="Lim S.W."/>
            <person name="MacLea K.S."/>
        </authorList>
    </citation>
    <scope>NUCLEOTIDE SEQUENCE</scope>
    <source>
        <strain evidence="3">H4</strain>
        <plasmid evidence="3">unnamed5</plasmid>
    </source>
</reference>
<dbReference type="EMBL" id="CP095010">
    <property type="protein sequence ID" value="UOO97593.1"/>
    <property type="molecule type" value="Genomic_DNA"/>
</dbReference>
<gene>
    <name evidence="2" type="ORF">GCM10008985_38070</name>
    <name evidence="3" type="ORF">MUK72_19860</name>
</gene>
<evidence type="ECO:0000313" key="4">
    <source>
        <dbReference type="Proteomes" id="UP000830542"/>
    </source>
</evidence>
<proteinExistence type="predicted"/>
<dbReference type="KEGG" id="hdo:MUK72_19860"/>
<accession>A0AAV3SMQ3</accession>
<name>A0AAV3SMQ3_HALDO</name>
<evidence type="ECO:0000313" key="2">
    <source>
        <dbReference type="EMBL" id="GAA0478168.1"/>
    </source>
</evidence>
<organism evidence="2 5">
    <name type="scientific">Halococcus dombrowskii</name>
    <dbReference type="NCBI Taxonomy" id="179637"/>
    <lineage>
        <taxon>Archaea</taxon>
        <taxon>Methanobacteriati</taxon>
        <taxon>Methanobacteriota</taxon>
        <taxon>Stenosarchaea group</taxon>
        <taxon>Halobacteria</taxon>
        <taxon>Halobacteriales</taxon>
        <taxon>Halococcaceae</taxon>
        <taxon>Halococcus</taxon>
    </lineage>
</organism>
<reference evidence="2" key="1">
    <citation type="journal article" date="2014" name="Int. J. Syst. Evol. Microbiol.">
        <title>Complete genome sequence of Corynebacterium casei LMG S-19264T (=DSM 44701T), isolated from a smear-ripened cheese.</title>
        <authorList>
            <consortium name="US DOE Joint Genome Institute (JGI-PGF)"/>
            <person name="Walter F."/>
            <person name="Albersmeier A."/>
            <person name="Kalinowski J."/>
            <person name="Ruckert C."/>
        </authorList>
    </citation>
    <scope>NUCLEOTIDE SEQUENCE</scope>
    <source>
        <strain evidence="2">JCM 12289</strain>
    </source>
</reference>
<dbReference type="Proteomes" id="UP000830542">
    <property type="component" value="Plasmid unnamed5"/>
</dbReference>
<dbReference type="EMBL" id="BAAADN010000092">
    <property type="protein sequence ID" value="GAA0478168.1"/>
    <property type="molecule type" value="Genomic_DNA"/>
</dbReference>
<geneLocation type="plasmid" evidence="3 4">
    <name>unnamed5</name>
</geneLocation>